<gene>
    <name evidence="3" type="ORF">NEA10_18030</name>
</gene>
<keyword evidence="1" id="KW-0042">Antenna complex</keyword>
<protein>
    <submittedName>
        <fullName evidence="3">Orange carotenoid protein</fullName>
    </submittedName>
</protein>
<dbReference type="InterPro" id="IPR036917">
    <property type="entry name" value="Orange_carotenoid-bd_N_sf"/>
</dbReference>
<dbReference type="PROSITE" id="PS51773">
    <property type="entry name" value="OCP_N"/>
    <property type="match status" value="1"/>
</dbReference>
<sequence length="173" mass="18964">MAYATSSKFTTTQANALSTVEPTSLVPEVSARIQRLATDDQLALLWFIYLEMGKSITPAAPGAARLQLAEGLLTQVKALSPEEQMGFMRDLVAQRNTPLSRAYGVFNANTKLGFWYCLAQGMDEGTVVRVPQSYKPSRAVQEILNVLVTQTNFSQQITILRNAVVNMGFDALS</sequence>
<organism evidence="3 4">
    <name type="scientific">Phormidium yuhuli AB48</name>
    <dbReference type="NCBI Taxonomy" id="2940671"/>
    <lineage>
        <taxon>Bacteria</taxon>
        <taxon>Bacillati</taxon>
        <taxon>Cyanobacteriota</taxon>
        <taxon>Cyanophyceae</taxon>
        <taxon>Oscillatoriophycideae</taxon>
        <taxon>Oscillatoriales</taxon>
        <taxon>Oscillatoriaceae</taxon>
        <taxon>Phormidium</taxon>
        <taxon>Phormidium yuhuli</taxon>
    </lineage>
</organism>
<name>A0ABY5APJ2_9CYAN</name>
<dbReference type="EMBL" id="CP098611">
    <property type="protein sequence ID" value="USR90696.1"/>
    <property type="molecule type" value="Genomic_DNA"/>
</dbReference>
<keyword evidence="1" id="KW-0793">Thylakoid</keyword>
<proteinExistence type="inferred from homology"/>
<dbReference type="Gene3D" id="1.10.2090.10">
    <property type="entry name" value="Orange carotenoid-binding protein, N-terminal domain"/>
    <property type="match status" value="1"/>
</dbReference>
<evidence type="ECO:0000313" key="4">
    <source>
        <dbReference type="Proteomes" id="UP001056708"/>
    </source>
</evidence>
<comment type="similarity">
    <text evidence="1">Belongs to the orange carotenoid-binding protein family.</text>
</comment>
<dbReference type="Proteomes" id="UP001056708">
    <property type="component" value="Chromosome"/>
</dbReference>
<accession>A0ABY5APJ2</accession>
<evidence type="ECO:0000256" key="1">
    <source>
        <dbReference type="PROSITE-ProRule" id="PRU01109"/>
    </source>
</evidence>
<keyword evidence="1" id="KW-0605">Phycobilisome</keyword>
<evidence type="ECO:0000313" key="3">
    <source>
        <dbReference type="EMBL" id="USR90696.1"/>
    </source>
</evidence>
<dbReference type="Pfam" id="PF09150">
    <property type="entry name" value="Carot_N"/>
    <property type="match status" value="1"/>
</dbReference>
<reference evidence="3" key="1">
    <citation type="submission" date="2022-06" db="EMBL/GenBank/DDBJ databases">
        <title>Genome sequence of Phormidium yuhuli AB48 isolated from an industrial photobioreactor environment.</title>
        <authorList>
            <person name="Qiu Y."/>
            <person name="Noonan A.J.C."/>
            <person name="Dofher K."/>
            <person name="Koch M."/>
            <person name="Kieft B."/>
            <person name="Lin X."/>
            <person name="Ziels R.M."/>
            <person name="Hallam S.J."/>
        </authorList>
    </citation>
    <scope>NUCLEOTIDE SEQUENCE</scope>
    <source>
        <strain evidence="3">AB48</strain>
    </source>
</reference>
<keyword evidence="1" id="KW-0472">Membrane</keyword>
<evidence type="ECO:0000259" key="2">
    <source>
        <dbReference type="PROSITE" id="PS51773"/>
    </source>
</evidence>
<keyword evidence="1" id="KW-0157">Chromophore</keyword>
<dbReference type="InterPro" id="IPR015233">
    <property type="entry name" value="Orange_carotenoid-bd_N"/>
</dbReference>
<keyword evidence="4" id="KW-1185">Reference proteome</keyword>
<dbReference type="SUPFAM" id="SSF81930">
    <property type="entry name" value="Orange carotenoid protein, N-terminal domain"/>
    <property type="match status" value="1"/>
</dbReference>
<feature type="domain" description="OCP N-terminal" evidence="2">
    <location>
        <begin position="23"/>
        <end position="173"/>
    </location>
</feature>
<dbReference type="RefSeq" id="WP_252662720.1">
    <property type="nucleotide sequence ID" value="NZ_CP098611.1"/>
</dbReference>